<organism evidence="2 3">
    <name type="scientific">Lymnaea stagnalis</name>
    <name type="common">Great pond snail</name>
    <name type="synonym">Helix stagnalis</name>
    <dbReference type="NCBI Taxonomy" id="6523"/>
    <lineage>
        <taxon>Eukaryota</taxon>
        <taxon>Metazoa</taxon>
        <taxon>Spiralia</taxon>
        <taxon>Lophotrochozoa</taxon>
        <taxon>Mollusca</taxon>
        <taxon>Gastropoda</taxon>
        <taxon>Heterobranchia</taxon>
        <taxon>Euthyneura</taxon>
        <taxon>Panpulmonata</taxon>
        <taxon>Hygrophila</taxon>
        <taxon>Lymnaeoidea</taxon>
        <taxon>Lymnaeidae</taxon>
        <taxon>Lymnaea</taxon>
    </lineage>
</organism>
<dbReference type="Pfam" id="PF13540">
    <property type="entry name" value="RCC1_2"/>
    <property type="match status" value="1"/>
</dbReference>
<protein>
    <submittedName>
        <fullName evidence="2">Uncharacterized protein</fullName>
    </submittedName>
</protein>
<dbReference type="SUPFAM" id="SSF50985">
    <property type="entry name" value="RCC1/BLIP-II"/>
    <property type="match status" value="1"/>
</dbReference>
<name>A0AAV2I8R0_LYMST</name>
<comment type="caution">
    <text evidence="2">The sequence shown here is derived from an EMBL/GenBank/DDBJ whole genome shotgun (WGS) entry which is preliminary data.</text>
</comment>
<accession>A0AAV2I8R0</accession>
<sequence length="80" mass="8503">MTPRLLAWGNSGALGLGATERHTQTGPQNVHSMEKIEIRKISTGETHTLVCANDGSLYSCGSNAFKQCGREGSLSQLGKI</sequence>
<evidence type="ECO:0000256" key="1">
    <source>
        <dbReference type="PROSITE-ProRule" id="PRU00235"/>
    </source>
</evidence>
<evidence type="ECO:0000313" key="2">
    <source>
        <dbReference type="EMBL" id="CAL1543189.1"/>
    </source>
</evidence>
<dbReference type="PROSITE" id="PS50012">
    <property type="entry name" value="RCC1_3"/>
    <property type="match status" value="1"/>
</dbReference>
<dbReference type="Gene3D" id="2.130.10.30">
    <property type="entry name" value="Regulator of chromosome condensation 1/beta-lactamase-inhibitor protein II"/>
    <property type="match status" value="1"/>
</dbReference>
<evidence type="ECO:0000313" key="3">
    <source>
        <dbReference type="Proteomes" id="UP001497497"/>
    </source>
</evidence>
<gene>
    <name evidence="2" type="ORF">GSLYS_00016723001</name>
</gene>
<dbReference type="AlphaFoldDB" id="A0AAV2I8R0"/>
<reference evidence="2 3" key="1">
    <citation type="submission" date="2024-04" db="EMBL/GenBank/DDBJ databases">
        <authorList>
            <consortium name="Genoscope - CEA"/>
            <person name="William W."/>
        </authorList>
    </citation>
    <scope>NUCLEOTIDE SEQUENCE [LARGE SCALE GENOMIC DNA]</scope>
</reference>
<keyword evidence="3" id="KW-1185">Reference proteome</keyword>
<dbReference type="EMBL" id="CAXITT010000531">
    <property type="protein sequence ID" value="CAL1543189.1"/>
    <property type="molecule type" value="Genomic_DNA"/>
</dbReference>
<dbReference type="InterPro" id="IPR000408">
    <property type="entry name" value="Reg_chr_condens"/>
</dbReference>
<proteinExistence type="predicted"/>
<dbReference type="InterPro" id="IPR009091">
    <property type="entry name" value="RCC1/BLIP-II"/>
</dbReference>
<dbReference type="Proteomes" id="UP001497497">
    <property type="component" value="Unassembled WGS sequence"/>
</dbReference>
<feature type="repeat" description="RCC1" evidence="1">
    <location>
        <begin position="3"/>
        <end position="54"/>
    </location>
</feature>